<dbReference type="InterPro" id="IPR042099">
    <property type="entry name" value="ANL_N_sf"/>
</dbReference>
<reference evidence="3 5" key="1">
    <citation type="submission" date="2018-04" db="EMBL/GenBank/DDBJ databases">
        <title>Brenneria corticis sp.nov.</title>
        <authorList>
            <person name="Li Y."/>
        </authorList>
    </citation>
    <scope>NUCLEOTIDE SEQUENCE [LARGE SCALE GENOMIC DNA]</scope>
    <source>
        <strain evidence="3 5">LMG 2694</strain>
    </source>
</reference>
<dbReference type="EMBL" id="QDKK01000043">
    <property type="protein sequence ID" value="PWC20905.1"/>
    <property type="molecule type" value="Genomic_DNA"/>
</dbReference>
<accession>A0A2U1UGV7</accession>
<dbReference type="InterPro" id="IPR020845">
    <property type="entry name" value="AMP-binding_CS"/>
</dbReference>
<evidence type="ECO:0000313" key="6">
    <source>
        <dbReference type="Proteomes" id="UP000303847"/>
    </source>
</evidence>
<dbReference type="RefSeq" id="WP_009111271.1">
    <property type="nucleotide sequence ID" value="NZ_CP034036.1"/>
</dbReference>
<dbReference type="EMBL" id="CP034036">
    <property type="protein sequence ID" value="QCR03207.1"/>
    <property type="molecule type" value="Genomic_DNA"/>
</dbReference>
<feature type="domain" description="AMP-dependent synthetase/ligase" evidence="1">
    <location>
        <begin position="9"/>
        <end position="356"/>
    </location>
</feature>
<dbReference type="Pfam" id="PF00501">
    <property type="entry name" value="AMP-binding"/>
    <property type="match status" value="1"/>
</dbReference>
<gene>
    <name evidence="3" type="ORF">DDT54_20020</name>
    <name evidence="4" type="ORF">EH206_02655</name>
</gene>
<keyword evidence="6" id="KW-1185">Reference proteome</keyword>
<dbReference type="Gene3D" id="3.30.300.30">
    <property type="match status" value="1"/>
</dbReference>
<dbReference type="InterPro" id="IPR000873">
    <property type="entry name" value="AMP-dep_synth/lig_dom"/>
</dbReference>
<evidence type="ECO:0000313" key="4">
    <source>
        <dbReference type="EMBL" id="QCR03207.1"/>
    </source>
</evidence>
<dbReference type="PROSITE" id="PS00455">
    <property type="entry name" value="AMP_BINDING"/>
    <property type="match status" value="1"/>
</dbReference>
<dbReference type="InterPro" id="IPR025110">
    <property type="entry name" value="AMP-bd_C"/>
</dbReference>
<dbReference type="SUPFAM" id="SSF56801">
    <property type="entry name" value="Acetyl-CoA synthetase-like"/>
    <property type="match status" value="1"/>
</dbReference>
<dbReference type="PANTHER" id="PTHR43767">
    <property type="entry name" value="LONG-CHAIN-FATTY-ACID--COA LIGASE"/>
    <property type="match status" value="1"/>
</dbReference>
<dbReference type="Gene3D" id="3.40.50.12780">
    <property type="entry name" value="N-terminal domain of ligase-like"/>
    <property type="match status" value="1"/>
</dbReference>
<dbReference type="InterPro" id="IPR050237">
    <property type="entry name" value="ATP-dep_AMP-bd_enzyme"/>
</dbReference>
<name>A0A2U1UGV7_9GAMM</name>
<dbReference type="PANTHER" id="PTHR43767:SF1">
    <property type="entry name" value="NONRIBOSOMAL PEPTIDE SYNTHASE PES1 (EUROFUNG)-RELATED"/>
    <property type="match status" value="1"/>
</dbReference>
<dbReference type="Proteomes" id="UP000295985">
    <property type="component" value="Unassembled WGS sequence"/>
</dbReference>
<dbReference type="Pfam" id="PF13193">
    <property type="entry name" value="AMP-binding_C"/>
    <property type="match status" value="1"/>
</dbReference>
<dbReference type="OrthoDB" id="9803968at2"/>
<feature type="domain" description="AMP-binding enzyme C-terminal" evidence="2">
    <location>
        <begin position="406"/>
        <end position="481"/>
    </location>
</feature>
<dbReference type="GO" id="GO:0016878">
    <property type="term" value="F:acid-thiol ligase activity"/>
    <property type="evidence" value="ECO:0007669"/>
    <property type="project" value="UniProtKB-ARBA"/>
</dbReference>
<evidence type="ECO:0000313" key="3">
    <source>
        <dbReference type="EMBL" id="PWC20905.1"/>
    </source>
</evidence>
<dbReference type="Proteomes" id="UP000303847">
    <property type="component" value="Chromosome"/>
</dbReference>
<keyword evidence="3" id="KW-0436">Ligase</keyword>
<reference evidence="4 6" key="2">
    <citation type="submission" date="2018-11" db="EMBL/GenBank/DDBJ databases">
        <title>Genome sequences of Brenneria nigrifluens and Brenneria rubrifaciens.</title>
        <authorList>
            <person name="Poret-Peterson A.T."/>
            <person name="McClean A.E."/>
            <person name="Kluepfel D.A."/>
        </authorList>
    </citation>
    <scope>NUCLEOTIDE SEQUENCE [LARGE SCALE GENOMIC DNA]</scope>
    <source>
        <strain evidence="4 6">ATCC 13028</strain>
    </source>
</reference>
<dbReference type="AlphaFoldDB" id="A0A2U1UGV7"/>
<evidence type="ECO:0000313" key="5">
    <source>
        <dbReference type="Proteomes" id="UP000295985"/>
    </source>
</evidence>
<evidence type="ECO:0000259" key="1">
    <source>
        <dbReference type="Pfam" id="PF00501"/>
    </source>
</evidence>
<dbReference type="InterPro" id="IPR045851">
    <property type="entry name" value="AMP-bd_C_sf"/>
</dbReference>
<evidence type="ECO:0000259" key="2">
    <source>
        <dbReference type="Pfam" id="PF13193"/>
    </source>
</evidence>
<sequence>MDVSTLLGQAAGKWPDRLALREPSDARALTFLELDQAVSAVGLALDRLSVAPGERVALLADAGVDYLIADYGCMACGRVRVPLDPALSAEELLAQLRDCGAALLLFAERYAALADEARRAGISCRPLGAVIDPAPAALTPRPAQSPQALASLNYTGGTTGAPKAVMHRHASLCAVLQNIVMARGACVGDVLLNVRPLWPIAAVAVLAHLLSGGQVVLGGRFDSKNFIAQLDEYQAAFSSLVPTQLLRLLREAGDAPASLPRLKSLDIGAAALAEEVSAGADRLFGPRIGVLYGMTEAPWSCYLSAARMAAARGAGESVEGLVGRPLFSAAVRIDRADAQGVGEILIGGAQLMAGYWRREELSARAFDNGWLRSGDLGRIRADGQLQVMGRCKDVIRSGGKSVQPGEVEQCLLGHPGVLDVHVFGLADVEWGELVCAAVVADGGRELSAQQLVDHCRARLSRHKMPRRIYFIDQLPRSHYGKVQKKRLLAALGAEPSC</sequence>
<proteinExistence type="predicted"/>
<organism evidence="3 5">
    <name type="scientific">Brenneria nigrifluens DSM 30175 = ATCC 13028</name>
    <dbReference type="NCBI Taxonomy" id="1121120"/>
    <lineage>
        <taxon>Bacteria</taxon>
        <taxon>Pseudomonadati</taxon>
        <taxon>Pseudomonadota</taxon>
        <taxon>Gammaproteobacteria</taxon>
        <taxon>Enterobacterales</taxon>
        <taxon>Pectobacteriaceae</taxon>
        <taxon>Brenneria</taxon>
    </lineage>
</organism>
<protein>
    <submittedName>
        <fullName evidence="3">Long-chain fatty acid--CoA ligase</fullName>
    </submittedName>
</protein>